<sequence>MIYDVDFEDTIREFDYTKRAIKGMHRIVNSEEFQEMDSEAIFEYLYQGMELVSFKDYLKRYLYERAGIREKFSEIDDSVYREIINDAFNENAAPHSFNPTTKKWTAIMKGWLSASCVKRQTVFLLGFGLRMQVEDVSDFLVKIIKEEDFNFYDQEEVIYWYCFSNHKGYLQAKRLLEKYDKELPAESFKQYSGKKFEEIWNHEDTEEIKEEKLLQYLSWLKSSGICENNRKRAYRSFESLLENAKEIIADIYNRDAEEANKKQKWNAEKITPGDVEKIICSGIPMNENGNLKRMSASLLQKQFQQYRISRQRIDGILKGKLPVERFDILTLNFFIYSQREEQSAEERCRGFVKNTNAILRGCGMLEIYPVNPYETYILICLLSECPLAIYSDIWELSYQNETI</sequence>
<dbReference type="RefSeq" id="WP_015543201.1">
    <property type="nucleotide sequence ID" value="NZ_CABJFK010000005.1"/>
</dbReference>
<organism evidence="1 2">
    <name type="scientific">Blautia obeum</name>
    <dbReference type="NCBI Taxonomy" id="40520"/>
    <lineage>
        <taxon>Bacteria</taxon>
        <taxon>Bacillati</taxon>
        <taxon>Bacillota</taxon>
        <taxon>Clostridia</taxon>
        <taxon>Lachnospirales</taxon>
        <taxon>Lachnospiraceae</taxon>
        <taxon>Blautia</taxon>
    </lineage>
</organism>
<dbReference type="Proteomes" id="UP000283745">
    <property type="component" value="Unassembled WGS sequence"/>
</dbReference>
<evidence type="ECO:0000313" key="1">
    <source>
        <dbReference type="EMBL" id="RHE40264.1"/>
    </source>
</evidence>
<dbReference type="AlphaFoldDB" id="A0A414J786"/>
<gene>
    <name evidence="1" type="ORF">DW740_08185</name>
</gene>
<proteinExistence type="predicted"/>
<dbReference type="EMBL" id="QSKF01000005">
    <property type="protein sequence ID" value="RHE40264.1"/>
    <property type="molecule type" value="Genomic_DNA"/>
</dbReference>
<protein>
    <submittedName>
        <fullName evidence="1">Uncharacterized protein</fullName>
    </submittedName>
</protein>
<accession>A0A414J786</accession>
<evidence type="ECO:0000313" key="2">
    <source>
        <dbReference type="Proteomes" id="UP000283745"/>
    </source>
</evidence>
<name>A0A414J786_9FIRM</name>
<comment type="caution">
    <text evidence="1">The sequence shown here is derived from an EMBL/GenBank/DDBJ whole genome shotgun (WGS) entry which is preliminary data.</text>
</comment>
<reference evidence="1 2" key="1">
    <citation type="submission" date="2018-08" db="EMBL/GenBank/DDBJ databases">
        <title>A genome reference for cultivated species of the human gut microbiota.</title>
        <authorList>
            <person name="Zou Y."/>
            <person name="Xue W."/>
            <person name="Luo G."/>
        </authorList>
    </citation>
    <scope>NUCLEOTIDE SEQUENCE [LARGE SCALE GENOMIC DNA]</scope>
    <source>
        <strain evidence="1 2">AM28-23</strain>
    </source>
</reference>